<dbReference type="Gene3D" id="3.30.160.60">
    <property type="entry name" value="Classic Zinc Finger"/>
    <property type="match status" value="3"/>
</dbReference>
<evidence type="ECO:0000256" key="10">
    <source>
        <dbReference type="SAM" id="MobiDB-lite"/>
    </source>
</evidence>
<dbReference type="FunFam" id="3.30.160.60:FF:000065">
    <property type="entry name" value="B-cell CLL/lymphoma 6, member B"/>
    <property type="match status" value="1"/>
</dbReference>
<dbReference type="STRING" id="53326.A0A016V048"/>
<dbReference type="AlphaFoldDB" id="A0A016V048"/>
<dbReference type="InterPro" id="IPR013087">
    <property type="entry name" value="Znf_C2H2_type"/>
</dbReference>
<dbReference type="GO" id="GO:0000981">
    <property type="term" value="F:DNA-binding transcription factor activity, RNA polymerase II-specific"/>
    <property type="evidence" value="ECO:0007669"/>
    <property type="project" value="TreeGrafter"/>
</dbReference>
<evidence type="ECO:0000256" key="7">
    <source>
        <dbReference type="ARBA" id="ARBA00023163"/>
    </source>
</evidence>
<dbReference type="PROSITE" id="PS50157">
    <property type="entry name" value="ZINC_FINGER_C2H2_2"/>
    <property type="match status" value="3"/>
</dbReference>
<evidence type="ECO:0000256" key="8">
    <source>
        <dbReference type="ARBA" id="ARBA00023242"/>
    </source>
</evidence>
<evidence type="ECO:0000256" key="1">
    <source>
        <dbReference type="ARBA" id="ARBA00004123"/>
    </source>
</evidence>
<name>A0A016V048_9BILA</name>
<feature type="region of interest" description="Disordered" evidence="10">
    <location>
        <begin position="136"/>
        <end position="171"/>
    </location>
</feature>
<feature type="domain" description="C2H2-type" evidence="12">
    <location>
        <begin position="204"/>
        <end position="231"/>
    </location>
</feature>
<dbReference type="SMART" id="SM00355">
    <property type="entry name" value="ZnF_C2H2"/>
    <property type="match status" value="3"/>
</dbReference>
<feature type="chain" id="PRO_5001488814" description="C2H2-type domain-containing protein" evidence="11">
    <location>
        <begin position="18"/>
        <end position="279"/>
    </location>
</feature>
<dbReference type="PANTHER" id="PTHR23235">
    <property type="entry name" value="KRUEPPEL-LIKE TRANSCRIPTION FACTOR"/>
    <property type="match status" value="1"/>
</dbReference>
<dbReference type="InterPro" id="IPR036236">
    <property type="entry name" value="Znf_C2H2_sf"/>
</dbReference>
<evidence type="ECO:0000256" key="11">
    <source>
        <dbReference type="SAM" id="SignalP"/>
    </source>
</evidence>
<feature type="compositionally biased region" description="Low complexity" evidence="10">
    <location>
        <begin position="136"/>
        <end position="168"/>
    </location>
</feature>
<feature type="domain" description="C2H2-type" evidence="12">
    <location>
        <begin position="232"/>
        <end position="262"/>
    </location>
</feature>
<keyword evidence="3" id="KW-0677">Repeat</keyword>
<keyword evidence="7" id="KW-0804">Transcription</keyword>
<evidence type="ECO:0000313" key="14">
    <source>
        <dbReference type="Proteomes" id="UP000024635"/>
    </source>
</evidence>
<keyword evidence="5" id="KW-0862">Zinc</keyword>
<evidence type="ECO:0000313" key="13">
    <source>
        <dbReference type="EMBL" id="EYC20606.1"/>
    </source>
</evidence>
<dbReference type="PANTHER" id="PTHR23235:SF120">
    <property type="entry name" value="KRUPPEL-LIKE FACTOR 15"/>
    <property type="match status" value="1"/>
</dbReference>
<keyword evidence="6" id="KW-0805">Transcription regulation</keyword>
<dbReference type="Pfam" id="PF00096">
    <property type="entry name" value="zf-C2H2"/>
    <property type="match status" value="2"/>
</dbReference>
<evidence type="ECO:0000256" key="4">
    <source>
        <dbReference type="ARBA" id="ARBA00022771"/>
    </source>
</evidence>
<dbReference type="PROSITE" id="PS00028">
    <property type="entry name" value="ZINC_FINGER_C2H2_1"/>
    <property type="match status" value="2"/>
</dbReference>
<evidence type="ECO:0000256" key="2">
    <source>
        <dbReference type="ARBA" id="ARBA00022723"/>
    </source>
</evidence>
<evidence type="ECO:0000256" key="9">
    <source>
        <dbReference type="PROSITE-ProRule" id="PRU00042"/>
    </source>
</evidence>
<keyword evidence="8" id="KW-0539">Nucleus</keyword>
<feature type="domain" description="C2H2-type" evidence="12">
    <location>
        <begin position="176"/>
        <end position="203"/>
    </location>
</feature>
<evidence type="ECO:0000256" key="3">
    <source>
        <dbReference type="ARBA" id="ARBA00022737"/>
    </source>
</evidence>
<evidence type="ECO:0000259" key="12">
    <source>
        <dbReference type="PROSITE" id="PS50157"/>
    </source>
</evidence>
<proteinExistence type="predicted"/>
<keyword evidence="4 9" id="KW-0863">Zinc-finger</keyword>
<dbReference type="GO" id="GO:0008270">
    <property type="term" value="F:zinc ion binding"/>
    <property type="evidence" value="ECO:0007669"/>
    <property type="project" value="UniProtKB-KW"/>
</dbReference>
<dbReference type="Proteomes" id="UP000024635">
    <property type="component" value="Unassembled WGS sequence"/>
</dbReference>
<dbReference type="SUPFAM" id="SSF57667">
    <property type="entry name" value="beta-beta-alpha zinc fingers"/>
    <property type="match status" value="2"/>
</dbReference>
<accession>A0A016V048</accession>
<dbReference type="FunFam" id="3.30.160.60:FF:001289">
    <property type="entry name" value="Zinc finger protein 574"/>
    <property type="match status" value="1"/>
</dbReference>
<dbReference type="GO" id="GO:0000978">
    <property type="term" value="F:RNA polymerase II cis-regulatory region sequence-specific DNA binding"/>
    <property type="evidence" value="ECO:0007669"/>
    <property type="project" value="TreeGrafter"/>
</dbReference>
<organism evidence="13 14">
    <name type="scientific">Ancylostoma ceylanicum</name>
    <dbReference type="NCBI Taxonomy" id="53326"/>
    <lineage>
        <taxon>Eukaryota</taxon>
        <taxon>Metazoa</taxon>
        <taxon>Ecdysozoa</taxon>
        <taxon>Nematoda</taxon>
        <taxon>Chromadorea</taxon>
        <taxon>Rhabditida</taxon>
        <taxon>Rhabditina</taxon>
        <taxon>Rhabditomorpha</taxon>
        <taxon>Strongyloidea</taxon>
        <taxon>Ancylostomatidae</taxon>
        <taxon>Ancylostomatinae</taxon>
        <taxon>Ancylostoma</taxon>
    </lineage>
</organism>
<protein>
    <recommendedName>
        <fullName evidence="12">C2H2-type domain-containing protein</fullName>
    </recommendedName>
</protein>
<comment type="subcellular location">
    <subcellularLocation>
        <location evidence="1">Nucleus</location>
    </subcellularLocation>
</comment>
<keyword evidence="11" id="KW-0732">Signal</keyword>
<sequence length="279" mass="30444">MLGDWWLLPHLLPRLSACPLHGRGLRGSQLLDAFVMLRCAEFTSKAISGCEVNFRALISFAVLVKEKIGPDVEGDSRQYSMEPGHCRIPPFPLLWNPLLLPYSTALIAKLQKKYAVSCTSVMVPYPPPLFTSSFTSLQTTPQSPSSPSSSTVTGSESSSPSTPSPSSSKIKKDRDCQCEICGKTFGRHWLLQGHLRTHTGEKPFTCNVCGKAFADKSNLRAHVQTHSSEKPHHCARCGKRFALKSYLSKHEESSCYRSASSAASSEKAVCSPLAVSSLV</sequence>
<keyword evidence="14" id="KW-1185">Reference proteome</keyword>
<keyword evidence="2" id="KW-0479">Metal-binding</keyword>
<evidence type="ECO:0000256" key="5">
    <source>
        <dbReference type="ARBA" id="ARBA00022833"/>
    </source>
</evidence>
<dbReference type="EMBL" id="JARK01001357">
    <property type="protein sequence ID" value="EYC20606.1"/>
    <property type="molecule type" value="Genomic_DNA"/>
</dbReference>
<comment type="caution">
    <text evidence="13">The sequence shown here is derived from an EMBL/GenBank/DDBJ whole genome shotgun (WGS) entry which is preliminary data.</text>
</comment>
<dbReference type="OrthoDB" id="5428132at2759"/>
<feature type="signal peptide" evidence="11">
    <location>
        <begin position="1"/>
        <end position="17"/>
    </location>
</feature>
<gene>
    <name evidence="13" type="primary">Acey_s0021.g307</name>
    <name evidence="13" type="synonym">Acey-scrt-1</name>
    <name evidence="13" type="ORF">Y032_0021g307</name>
</gene>
<evidence type="ECO:0000256" key="6">
    <source>
        <dbReference type="ARBA" id="ARBA00023015"/>
    </source>
</evidence>
<dbReference type="GO" id="GO:0005634">
    <property type="term" value="C:nucleus"/>
    <property type="evidence" value="ECO:0007669"/>
    <property type="project" value="UniProtKB-SubCell"/>
</dbReference>
<reference evidence="14" key="1">
    <citation type="journal article" date="2015" name="Nat. Genet.">
        <title>The genome and transcriptome of the zoonotic hookworm Ancylostoma ceylanicum identify infection-specific gene families.</title>
        <authorList>
            <person name="Schwarz E.M."/>
            <person name="Hu Y."/>
            <person name="Antoshechkin I."/>
            <person name="Miller M.M."/>
            <person name="Sternberg P.W."/>
            <person name="Aroian R.V."/>
        </authorList>
    </citation>
    <scope>NUCLEOTIDE SEQUENCE</scope>
    <source>
        <strain evidence="14">HY135</strain>
    </source>
</reference>